<protein>
    <recommendedName>
        <fullName evidence="3">Phospholipid/glycerol acyltransferase domain-containing protein</fullName>
    </recommendedName>
</protein>
<dbReference type="GO" id="GO:0006654">
    <property type="term" value="P:phosphatidic acid biosynthetic process"/>
    <property type="evidence" value="ECO:0007669"/>
    <property type="project" value="TreeGrafter"/>
</dbReference>
<dbReference type="InterPro" id="IPR002123">
    <property type="entry name" value="Plipid/glycerol_acylTrfase"/>
</dbReference>
<dbReference type="Pfam" id="PF01553">
    <property type="entry name" value="Acyltransferase"/>
    <property type="match status" value="1"/>
</dbReference>
<dbReference type="PANTHER" id="PTHR10434">
    <property type="entry name" value="1-ACYL-SN-GLYCEROL-3-PHOSPHATE ACYLTRANSFERASE"/>
    <property type="match status" value="1"/>
</dbReference>
<gene>
    <name evidence="4" type="ORF">SDC9_60790</name>
</gene>
<dbReference type="SMART" id="SM00563">
    <property type="entry name" value="PlsC"/>
    <property type="match status" value="1"/>
</dbReference>
<dbReference type="GO" id="GO:0003841">
    <property type="term" value="F:1-acylglycerol-3-phosphate O-acyltransferase activity"/>
    <property type="evidence" value="ECO:0007669"/>
    <property type="project" value="TreeGrafter"/>
</dbReference>
<accession>A0A644XF71</accession>
<evidence type="ECO:0000259" key="3">
    <source>
        <dbReference type="SMART" id="SM00563"/>
    </source>
</evidence>
<evidence type="ECO:0000256" key="1">
    <source>
        <dbReference type="ARBA" id="ARBA00022679"/>
    </source>
</evidence>
<dbReference type="CDD" id="cd07989">
    <property type="entry name" value="LPLAT_AGPAT-like"/>
    <property type="match status" value="1"/>
</dbReference>
<evidence type="ECO:0000313" key="4">
    <source>
        <dbReference type="EMBL" id="MPM14428.1"/>
    </source>
</evidence>
<dbReference type="AlphaFoldDB" id="A0A644XF71"/>
<evidence type="ECO:0000256" key="2">
    <source>
        <dbReference type="ARBA" id="ARBA00023315"/>
    </source>
</evidence>
<keyword evidence="1" id="KW-0808">Transferase</keyword>
<reference evidence="4" key="1">
    <citation type="submission" date="2019-08" db="EMBL/GenBank/DDBJ databases">
        <authorList>
            <person name="Kucharzyk K."/>
            <person name="Murdoch R.W."/>
            <person name="Higgins S."/>
            <person name="Loffler F."/>
        </authorList>
    </citation>
    <scope>NUCLEOTIDE SEQUENCE</scope>
</reference>
<dbReference type="PANTHER" id="PTHR10434:SF11">
    <property type="entry name" value="1-ACYL-SN-GLYCEROL-3-PHOSPHATE ACYLTRANSFERASE"/>
    <property type="match status" value="1"/>
</dbReference>
<keyword evidence="2" id="KW-0012">Acyltransferase</keyword>
<dbReference type="SUPFAM" id="SSF69593">
    <property type="entry name" value="Glycerol-3-phosphate (1)-acyltransferase"/>
    <property type="match status" value="1"/>
</dbReference>
<feature type="domain" description="Phospholipid/glycerol acyltransferase" evidence="3">
    <location>
        <begin position="35"/>
        <end position="149"/>
    </location>
</feature>
<name>A0A644XF71_9ZZZZ</name>
<dbReference type="EMBL" id="VSSQ01002277">
    <property type="protein sequence ID" value="MPM14428.1"/>
    <property type="molecule type" value="Genomic_DNA"/>
</dbReference>
<organism evidence="4">
    <name type="scientific">bioreactor metagenome</name>
    <dbReference type="NCBI Taxonomy" id="1076179"/>
    <lineage>
        <taxon>unclassified sequences</taxon>
        <taxon>metagenomes</taxon>
        <taxon>ecological metagenomes</taxon>
    </lineage>
</organism>
<comment type="caution">
    <text evidence="4">The sequence shown here is derived from an EMBL/GenBank/DDBJ whole genome shotgun (WGS) entry which is preliminary data.</text>
</comment>
<proteinExistence type="predicted"/>
<sequence>MSIVYAILYIIVWPFFNLVNPGRVIGKENIPEGGVLVCANHFKLTDPLYIVFAMGLKNRMQIMAKAELMRVPVLGWLLGKAGIFGIERGKADVGAIKHALKVLKSNEKLLMFPEGTRAKDDDGGAAKTGAVMLALRTGASIVPVYIPRKRKWFVPTPVIIGKPYTPEVAGRRASPEEYHAIADDLMQRIRALGEQVAA</sequence>